<comment type="subcellular location">
    <subcellularLocation>
        <location evidence="1">Cell membrane</location>
        <topology evidence="1">Multi-pass membrane protein</topology>
    </subcellularLocation>
</comment>
<comment type="caution">
    <text evidence="11">The sequence shown here is derived from an EMBL/GenBank/DDBJ whole genome shotgun (WGS) entry which is preliminary data.</text>
</comment>
<keyword evidence="12" id="KW-1185">Reference proteome</keyword>
<evidence type="ECO:0000256" key="7">
    <source>
        <dbReference type="ARBA" id="ARBA00023170"/>
    </source>
</evidence>
<dbReference type="PANTHER" id="PTHR24241">
    <property type="entry name" value="NEUROPEPTIDE RECEPTOR-RELATED G-PROTEIN COUPLED RECEPTOR"/>
    <property type="match status" value="1"/>
</dbReference>
<evidence type="ECO:0000256" key="5">
    <source>
        <dbReference type="ARBA" id="ARBA00022989"/>
    </source>
</evidence>
<keyword evidence="8" id="KW-0297">G-protein coupled receptor</keyword>
<sequence>MIPLEIAWRISVRWQIGNAVCAILLFVRVFAYNLSSAVLVCISLDRYFAIVHSLDAIGAQKKGKVLLGTAWTTSIISSIFQNNYHVQFGQRLEDGALESLKEDISIIIHINRTATRKSASQQQLKCFSKSVLFYRDLPQIIQCENLNLFPMDNHNVINILFYVLTIYGIPSAVIILCYSRILCVVSRRPKGADAVLPCITDEMREYLFMLNPKVLALHEVHAKDFSLNRTVGANYTHFDDEVAAVHMALTEIANREEQNSVIFINSQVTIRDISSVMPSKNSYVLECQLFIDSLKEGGSNVILQWITSHCGIEGSFVLSDISKETPHRRRCLRPSEISHMEGARARICRITIIIMLTFFFCWTPYVVMILWYIFDPASAEEVNSQLQSPFFIFAVSNSCISPLFYGNDIVKFREIFMKLFERNRPFPKWSSDIAKEVVQTADTTQKVDAVIRSTEL</sequence>
<organism evidence="11 12">
    <name type="scientific">Caerostris darwini</name>
    <dbReference type="NCBI Taxonomy" id="1538125"/>
    <lineage>
        <taxon>Eukaryota</taxon>
        <taxon>Metazoa</taxon>
        <taxon>Ecdysozoa</taxon>
        <taxon>Arthropoda</taxon>
        <taxon>Chelicerata</taxon>
        <taxon>Arachnida</taxon>
        <taxon>Araneae</taxon>
        <taxon>Araneomorphae</taxon>
        <taxon>Entelegynae</taxon>
        <taxon>Araneoidea</taxon>
        <taxon>Araneidae</taxon>
        <taxon>Caerostris</taxon>
    </lineage>
</organism>
<feature type="transmembrane region" description="Helical" evidence="9">
    <location>
        <begin position="386"/>
        <end position="405"/>
    </location>
</feature>
<evidence type="ECO:0000256" key="3">
    <source>
        <dbReference type="ARBA" id="ARBA00022475"/>
    </source>
</evidence>
<comment type="similarity">
    <text evidence="2 8">Belongs to the G-protein coupled receptor 1 family.</text>
</comment>
<evidence type="ECO:0000256" key="1">
    <source>
        <dbReference type="ARBA" id="ARBA00004651"/>
    </source>
</evidence>
<dbReference type="InterPro" id="IPR000276">
    <property type="entry name" value="GPCR_Rhodpsn"/>
</dbReference>
<feature type="transmembrane region" description="Helical" evidence="9">
    <location>
        <begin position="350"/>
        <end position="374"/>
    </location>
</feature>
<evidence type="ECO:0000313" key="11">
    <source>
        <dbReference type="EMBL" id="GIY89151.1"/>
    </source>
</evidence>
<dbReference type="PRINTS" id="PR00237">
    <property type="entry name" value="GPCRRHODOPSN"/>
</dbReference>
<gene>
    <name evidence="11" type="ORF">CDAR_614111</name>
</gene>
<feature type="transmembrane region" description="Helical" evidence="9">
    <location>
        <begin position="159"/>
        <end position="178"/>
    </location>
</feature>
<dbReference type="PROSITE" id="PS50262">
    <property type="entry name" value="G_PROTEIN_RECEP_F1_2"/>
    <property type="match status" value="1"/>
</dbReference>
<evidence type="ECO:0000259" key="10">
    <source>
        <dbReference type="PROSITE" id="PS50262"/>
    </source>
</evidence>
<keyword evidence="7 8" id="KW-0675">Receptor</keyword>
<keyword evidence="8" id="KW-0807">Transducer</keyword>
<protein>
    <submittedName>
        <fullName evidence="11">ACP receptor 3</fullName>
    </submittedName>
</protein>
<dbReference type="SUPFAM" id="SSF81321">
    <property type="entry name" value="Family A G protein-coupled receptor-like"/>
    <property type="match status" value="1"/>
</dbReference>
<evidence type="ECO:0000256" key="8">
    <source>
        <dbReference type="RuleBase" id="RU000688"/>
    </source>
</evidence>
<dbReference type="Gene3D" id="3.30.420.10">
    <property type="entry name" value="Ribonuclease H-like superfamily/Ribonuclease H"/>
    <property type="match status" value="1"/>
</dbReference>
<accession>A0AAV4X1Q2</accession>
<dbReference type="GO" id="GO:0042277">
    <property type="term" value="F:peptide binding"/>
    <property type="evidence" value="ECO:0007669"/>
    <property type="project" value="TreeGrafter"/>
</dbReference>
<evidence type="ECO:0000256" key="4">
    <source>
        <dbReference type="ARBA" id="ARBA00022692"/>
    </source>
</evidence>
<evidence type="ECO:0000313" key="12">
    <source>
        <dbReference type="Proteomes" id="UP001054837"/>
    </source>
</evidence>
<dbReference type="InterPro" id="IPR036397">
    <property type="entry name" value="RNaseH_sf"/>
</dbReference>
<evidence type="ECO:0000256" key="6">
    <source>
        <dbReference type="ARBA" id="ARBA00023136"/>
    </source>
</evidence>
<keyword evidence="6 9" id="KW-0472">Membrane</keyword>
<evidence type="ECO:0000256" key="9">
    <source>
        <dbReference type="SAM" id="Phobius"/>
    </source>
</evidence>
<name>A0AAV4X1Q2_9ARAC</name>
<dbReference type="PROSITE" id="PS00237">
    <property type="entry name" value="G_PROTEIN_RECEP_F1_1"/>
    <property type="match status" value="1"/>
</dbReference>
<dbReference type="EMBL" id="BPLQ01015586">
    <property type="protein sequence ID" value="GIY89151.1"/>
    <property type="molecule type" value="Genomic_DNA"/>
</dbReference>
<dbReference type="InterPro" id="IPR017452">
    <property type="entry name" value="GPCR_Rhodpsn_7TM"/>
</dbReference>
<feature type="domain" description="G-protein coupled receptors family 1 profile" evidence="10">
    <location>
        <begin position="1"/>
        <end position="405"/>
    </location>
</feature>
<dbReference type="GO" id="GO:0005886">
    <property type="term" value="C:plasma membrane"/>
    <property type="evidence" value="ECO:0007669"/>
    <property type="project" value="UniProtKB-SubCell"/>
</dbReference>
<dbReference type="Gene3D" id="1.20.1070.10">
    <property type="entry name" value="Rhodopsin 7-helix transmembrane proteins"/>
    <property type="match status" value="2"/>
</dbReference>
<dbReference type="Pfam" id="PF00001">
    <property type="entry name" value="7tm_1"/>
    <property type="match status" value="2"/>
</dbReference>
<keyword evidence="3" id="KW-1003">Cell membrane</keyword>
<reference evidence="11 12" key="1">
    <citation type="submission" date="2021-06" db="EMBL/GenBank/DDBJ databases">
        <title>Caerostris darwini draft genome.</title>
        <authorList>
            <person name="Kono N."/>
            <person name="Arakawa K."/>
        </authorList>
    </citation>
    <scope>NUCLEOTIDE SEQUENCE [LARGE SCALE GENOMIC DNA]</scope>
</reference>
<dbReference type="PANTHER" id="PTHR24241:SF190">
    <property type="entry name" value="CARDIOACCELERATORY PEPTIDE RECEPTOR-LIKE PROTEIN"/>
    <property type="match status" value="1"/>
</dbReference>
<dbReference type="GO" id="GO:0032870">
    <property type="term" value="P:cellular response to hormone stimulus"/>
    <property type="evidence" value="ECO:0007669"/>
    <property type="project" value="TreeGrafter"/>
</dbReference>
<dbReference type="Proteomes" id="UP001054837">
    <property type="component" value="Unassembled WGS sequence"/>
</dbReference>
<keyword evidence="4 8" id="KW-0812">Transmembrane</keyword>
<proteinExistence type="inferred from homology"/>
<feature type="transmembrane region" description="Helical" evidence="9">
    <location>
        <begin position="12"/>
        <end position="31"/>
    </location>
</feature>
<dbReference type="GO" id="GO:0004930">
    <property type="term" value="F:G protein-coupled receptor activity"/>
    <property type="evidence" value="ECO:0007669"/>
    <property type="project" value="UniProtKB-KW"/>
</dbReference>
<dbReference type="GO" id="GO:0003676">
    <property type="term" value="F:nucleic acid binding"/>
    <property type="evidence" value="ECO:0007669"/>
    <property type="project" value="InterPro"/>
</dbReference>
<evidence type="ECO:0000256" key="2">
    <source>
        <dbReference type="ARBA" id="ARBA00010663"/>
    </source>
</evidence>
<keyword evidence="5 9" id="KW-1133">Transmembrane helix</keyword>
<dbReference type="AlphaFoldDB" id="A0AAV4X1Q2"/>